<gene>
    <name evidence="1" type="ORF">SAMN05216386_2324</name>
</gene>
<dbReference type="EMBL" id="FOVJ01000005">
    <property type="protein sequence ID" value="SFN98271.1"/>
    <property type="molecule type" value="Genomic_DNA"/>
</dbReference>
<sequence length="257" mass="29254">MLSNLKAWHRRRILKNEPVSDDAWQSALSRLKCLRGLSLAELEHLREKVILFLHAKQISGAHGLIVTEEMHVLIAVQACILILNLDLDYYDGWVEIIIYPGEFIRDYEYVDEDGVVHLTREPISGESWLGGPVILSWEDTVVADAGVGYNVVIHEFAHKLDMLNGDANGFPPLHPDMSRQAWSEVFSKAYADFCRSIDENEATEVDSYAAENPAEFFAVMSEAFFETPLSVKLYFPSVYEQLALFYRQDPAQRRSIS</sequence>
<evidence type="ECO:0000313" key="2">
    <source>
        <dbReference type="Proteomes" id="UP000183107"/>
    </source>
</evidence>
<dbReference type="GO" id="GO:0005829">
    <property type="term" value="C:cytosol"/>
    <property type="evidence" value="ECO:0007669"/>
    <property type="project" value="TreeGrafter"/>
</dbReference>
<dbReference type="Proteomes" id="UP000183107">
    <property type="component" value="Unassembled WGS sequence"/>
</dbReference>
<protein>
    <recommendedName>
        <fullName evidence="3">Zinc-dependent peptidase</fullName>
    </recommendedName>
</protein>
<dbReference type="PANTHER" id="PTHR30164:SF2">
    <property type="entry name" value="PROTEIN MTFA"/>
    <property type="match status" value="1"/>
</dbReference>
<reference evidence="2" key="1">
    <citation type="submission" date="2016-10" db="EMBL/GenBank/DDBJ databases">
        <authorList>
            <person name="Varghese N."/>
        </authorList>
    </citation>
    <scope>NUCLEOTIDE SEQUENCE [LARGE SCALE GENOMIC DNA]</scope>
    <source>
        <strain evidence="2">Nsp8</strain>
    </source>
</reference>
<dbReference type="InterPro" id="IPR010384">
    <property type="entry name" value="MtfA_fam"/>
</dbReference>
<dbReference type="Pfam" id="PF06167">
    <property type="entry name" value="Peptidase_M90"/>
    <property type="match status" value="1"/>
</dbReference>
<dbReference type="SUPFAM" id="SSF55486">
    <property type="entry name" value="Metalloproteases ('zincins'), catalytic domain"/>
    <property type="match status" value="1"/>
</dbReference>
<accession>A0A1I5DHJ5</accession>
<dbReference type="OrthoDB" id="9786424at2"/>
<dbReference type="InterPro" id="IPR024079">
    <property type="entry name" value="MetalloPept_cat_dom_sf"/>
</dbReference>
<dbReference type="CDD" id="cd20169">
    <property type="entry name" value="Peptidase_M90_mtfA"/>
    <property type="match status" value="1"/>
</dbReference>
<dbReference type="STRING" id="1266925.GCA_000619905_02698"/>
<proteinExistence type="predicted"/>
<dbReference type="FunFam" id="3.40.390.10:FF:000012">
    <property type="entry name" value="Protein MtfA"/>
    <property type="match status" value="1"/>
</dbReference>
<keyword evidence="2" id="KW-1185">Reference proteome</keyword>
<dbReference type="PANTHER" id="PTHR30164">
    <property type="entry name" value="MTFA PEPTIDASE"/>
    <property type="match status" value="1"/>
</dbReference>
<dbReference type="GO" id="GO:0008237">
    <property type="term" value="F:metallopeptidase activity"/>
    <property type="evidence" value="ECO:0007669"/>
    <property type="project" value="InterPro"/>
</dbReference>
<dbReference type="InterPro" id="IPR042252">
    <property type="entry name" value="MtfA_N"/>
</dbReference>
<dbReference type="Gene3D" id="1.10.472.150">
    <property type="entry name" value="Glucose-regulated metallo-peptidase M90, N-terminal domain"/>
    <property type="match status" value="1"/>
</dbReference>
<dbReference type="AlphaFoldDB" id="A0A1I5DHJ5"/>
<dbReference type="Gene3D" id="3.40.390.10">
    <property type="entry name" value="Collagenase (Catalytic Domain)"/>
    <property type="match status" value="1"/>
</dbReference>
<evidence type="ECO:0008006" key="3">
    <source>
        <dbReference type="Google" id="ProtNLM"/>
    </source>
</evidence>
<dbReference type="GO" id="GO:0004177">
    <property type="term" value="F:aminopeptidase activity"/>
    <property type="evidence" value="ECO:0007669"/>
    <property type="project" value="TreeGrafter"/>
</dbReference>
<dbReference type="RefSeq" id="WP_074797549.1">
    <property type="nucleotide sequence ID" value="NZ_FOVJ01000005.1"/>
</dbReference>
<evidence type="ECO:0000313" key="1">
    <source>
        <dbReference type="EMBL" id="SFN98271.1"/>
    </source>
</evidence>
<name>A0A1I5DHJ5_9PROT</name>
<organism evidence="1 2">
    <name type="scientific">Nitrosospira briensis</name>
    <dbReference type="NCBI Taxonomy" id="35799"/>
    <lineage>
        <taxon>Bacteria</taxon>
        <taxon>Pseudomonadati</taxon>
        <taxon>Pseudomonadota</taxon>
        <taxon>Betaproteobacteria</taxon>
        <taxon>Nitrosomonadales</taxon>
        <taxon>Nitrosomonadaceae</taxon>
        <taxon>Nitrosospira</taxon>
    </lineage>
</organism>